<keyword evidence="3" id="KW-1185">Reference proteome</keyword>
<accession>A0A1G8A2G6</accession>
<evidence type="ECO:0000256" key="1">
    <source>
        <dbReference type="SAM" id="SignalP"/>
    </source>
</evidence>
<dbReference type="Proteomes" id="UP000199705">
    <property type="component" value="Unassembled WGS sequence"/>
</dbReference>
<name>A0A1G8A2G6_9SPHI</name>
<feature type="chain" id="PRO_5011735668" description="DUF2147 domain-containing protein" evidence="1">
    <location>
        <begin position="17"/>
        <end position="131"/>
    </location>
</feature>
<protein>
    <recommendedName>
        <fullName evidence="4">DUF2147 domain-containing protein</fullName>
    </recommendedName>
</protein>
<dbReference type="STRING" id="551996.SAMN05192573_10772"/>
<evidence type="ECO:0008006" key="4">
    <source>
        <dbReference type="Google" id="ProtNLM"/>
    </source>
</evidence>
<dbReference type="AlphaFoldDB" id="A0A1G8A2G6"/>
<sequence>MRTKYLLTIFSIVLFAAVSFTSQTNPLVGKWENSGVFKGDPYKFLAIFRANGSFDGFMNNKEFVSGTYHMNHDTLYMSDPTCNAKYEGKYKVEFFGQLDSLKFHVIQDTCKGRVEGTNGFLFKRVRQAVKK</sequence>
<dbReference type="EMBL" id="FNCG01000007">
    <property type="protein sequence ID" value="SDH15051.1"/>
    <property type="molecule type" value="Genomic_DNA"/>
</dbReference>
<keyword evidence="1" id="KW-0732">Signal</keyword>
<evidence type="ECO:0000313" key="2">
    <source>
        <dbReference type="EMBL" id="SDH15051.1"/>
    </source>
</evidence>
<organism evidence="2 3">
    <name type="scientific">Mucilaginibacter gossypii</name>
    <dbReference type="NCBI Taxonomy" id="551996"/>
    <lineage>
        <taxon>Bacteria</taxon>
        <taxon>Pseudomonadati</taxon>
        <taxon>Bacteroidota</taxon>
        <taxon>Sphingobacteriia</taxon>
        <taxon>Sphingobacteriales</taxon>
        <taxon>Sphingobacteriaceae</taxon>
        <taxon>Mucilaginibacter</taxon>
    </lineage>
</organism>
<evidence type="ECO:0000313" key="3">
    <source>
        <dbReference type="Proteomes" id="UP000199705"/>
    </source>
</evidence>
<feature type="signal peptide" evidence="1">
    <location>
        <begin position="1"/>
        <end position="16"/>
    </location>
</feature>
<gene>
    <name evidence="2" type="ORF">SAMN05192573_10772</name>
</gene>
<dbReference type="RefSeq" id="WP_091168556.1">
    <property type="nucleotide sequence ID" value="NZ_FNCG01000007.1"/>
</dbReference>
<proteinExistence type="predicted"/>
<reference evidence="3" key="1">
    <citation type="submission" date="2016-10" db="EMBL/GenBank/DDBJ databases">
        <authorList>
            <person name="Varghese N."/>
            <person name="Submissions S."/>
        </authorList>
    </citation>
    <scope>NUCLEOTIDE SEQUENCE [LARGE SCALE GENOMIC DNA]</scope>
    <source>
        <strain evidence="3">Gh-67</strain>
    </source>
</reference>